<proteinExistence type="predicted"/>
<dbReference type="InParanoid" id="A0A1D6LR44"/>
<dbReference type="AlphaFoldDB" id="A0A1D6LR44"/>
<evidence type="ECO:0000313" key="2">
    <source>
        <dbReference type="EMBL" id="AQK81931.1"/>
    </source>
</evidence>
<evidence type="ECO:0000256" key="1">
    <source>
        <dbReference type="SAM" id="MobiDB-lite"/>
    </source>
</evidence>
<feature type="compositionally biased region" description="Polar residues" evidence="1">
    <location>
        <begin position="1"/>
        <end position="15"/>
    </location>
</feature>
<dbReference type="PaxDb" id="4577-GRMZM2G043650_P01"/>
<protein>
    <submittedName>
        <fullName evidence="2">Uncharacterized protein</fullName>
    </submittedName>
</protein>
<feature type="region of interest" description="Disordered" evidence="1">
    <location>
        <begin position="1"/>
        <end position="45"/>
    </location>
</feature>
<reference evidence="2" key="1">
    <citation type="submission" date="2015-12" db="EMBL/GenBank/DDBJ databases">
        <title>Update maize B73 reference genome by single molecule sequencing technologies.</title>
        <authorList>
            <consortium name="Maize Genome Sequencing Project"/>
            <person name="Ware D."/>
        </authorList>
    </citation>
    <scope>NUCLEOTIDE SEQUENCE</scope>
    <source>
        <tissue evidence="2">Seedling</tissue>
    </source>
</reference>
<dbReference type="EMBL" id="CM000782">
    <property type="protein sequence ID" value="AQK81931.1"/>
    <property type="molecule type" value="Genomic_DNA"/>
</dbReference>
<sequence>MDGTNNSRGDSTHPQGQPGGWYPPANPSSYQPLPPPGWNPYMFPMQGQPGGWYPQAIQLPQHNVSNFHPPCGPDIVSVDPAQWNVGLGAEVEVLPPEDSTHSILKRGRTKLGNFSPQEDVILVKAWLEVSCGPVIGNGQKGDRF</sequence>
<accession>A0A1D6LR44</accession>
<gene>
    <name evidence="2" type="ORF">ZEAMMB73_Zm00001d036783</name>
</gene>
<organism evidence="2">
    <name type="scientific">Zea mays</name>
    <name type="common">Maize</name>
    <dbReference type="NCBI Taxonomy" id="4577"/>
    <lineage>
        <taxon>Eukaryota</taxon>
        <taxon>Viridiplantae</taxon>
        <taxon>Streptophyta</taxon>
        <taxon>Embryophyta</taxon>
        <taxon>Tracheophyta</taxon>
        <taxon>Spermatophyta</taxon>
        <taxon>Magnoliopsida</taxon>
        <taxon>Liliopsida</taxon>
        <taxon>Poales</taxon>
        <taxon>Poaceae</taxon>
        <taxon>PACMAD clade</taxon>
        <taxon>Panicoideae</taxon>
        <taxon>Andropogonodae</taxon>
        <taxon>Andropogoneae</taxon>
        <taxon>Tripsacinae</taxon>
        <taxon>Zea</taxon>
    </lineage>
</organism>
<name>A0A1D6LR44_MAIZE</name>